<comment type="cofactor">
    <cofactor evidence="20">
        <name>Zn(2+)</name>
        <dbReference type="ChEBI" id="CHEBI:29105"/>
    </cofactor>
    <text evidence="20">Binds 1 zinc ion per subunit.</text>
</comment>
<comment type="function">
    <text evidence="3 20">Catalyzes the conversion of D-ribulose 5-phosphate to formate and 3,4-dihydroxy-2-butanone 4-phosphate.</text>
</comment>
<dbReference type="OrthoDB" id="9793111at2"/>
<feature type="binding site" evidence="20">
    <location>
        <begin position="296"/>
        <end position="298"/>
    </location>
    <ligand>
        <name>GTP</name>
        <dbReference type="ChEBI" id="CHEBI:37565"/>
    </ligand>
</feature>
<feature type="binding site" evidence="20">
    <location>
        <position position="28"/>
    </location>
    <ligand>
        <name>Mg(2+)</name>
        <dbReference type="ChEBI" id="CHEBI:18420"/>
        <label>2</label>
    </ligand>
</feature>
<comment type="similarity">
    <text evidence="7 20">In the C-terminal section; belongs to the GTP cyclohydrolase II family.</text>
</comment>
<dbReference type="GO" id="GO:0000287">
    <property type="term" value="F:magnesium ion binding"/>
    <property type="evidence" value="ECO:0007669"/>
    <property type="project" value="UniProtKB-UniRule"/>
</dbReference>
<evidence type="ECO:0000256" key="20">
    <source>
        <dbReference type="HAMAP-Rule" id="MF_01283"/>
    </source>
</evidence>
<feature type="binding site" evidence="20">
    <location>
        <position position="270"/>
    </location>
    <ligand>
        <name>Zn(2+)</name>
        <dbReference type="ChEBI" id="CHEBI:29105"/>
        <note>catalytic</note>
    </ligand>
</feature>
<accession>A0A177NIY4</accession>
<evidence type="ECO:0000256" key="10">
    <source>
        <dbReference type="ARBA" id="ARBA00022741"/>
    </source>
</evidence>
<feature type="binding site" evidence="20">
    <location>
        <position position="353"/>
    </location>
    <ligand>
        <name>GTP</name>
        <dbReference type="ChEBI" id="CHEBI:37565"/>
    </ligand>
</feature>
<dbReference type="AlphaFoldDB" id="A0A177NIY4"/>
<keyword evidence="9 20" id="KW-0479">Metal-binding</keyword>
<feature type="active site" description="Nucleophile; for GTP cyclohydrolase activity" evidence="20">
    <location>
        <position position="332"/>
    </location>
</feature>
<keyword evidence="8 20" id="KW-0686">Riboflavin biosynthesis</keyword>
<dbReference type="GO" id="GO:0008686">
    <property type="term" value="F:3,4-dihydroxy-2-butanone-4-phosphate synthase activity"/>
    <property type="evidence" value="ECO:0007669"/>
    <property type="project" value="UniProtKB-UniRule"/>
</dbReference>
<evidence type="ECO:0000256" key="16">
    <source>
        <dbReference type="ARBA" id="ARBA00023239"/>
    </source>
</evidence>
<dbReference type="SUPFAM" id="SSF142695">
    <property type="entry name" value="RibA-like"/>
    <property type="match status" value="1"/>
</dbReference>
<dbReference type="Gene3D" id="3.40.50.10990">
    <property type="entry name" value="GTP cyclohydrolase II"/>
    <property type="match status" value="1"/>
</dbReference>
<evidence type="ECO:0000256" key="1">
    <source>
        <dbReference type="ARBA" id="ARBA00000141"/>
    </source>
</evidence>
<dbReference type="Gene3D" id="3.90.870.10">
    <property type="entry name" value="DHBP synthase"/>
    <property type="match status" value="1"/>
</dbReference>
<evidence type="ECO:0000256" key="3">
    <source>
        <dbReference type="ARBA" id="ARBA00002284"/>
    </source>
</evidence>
<evidence type="ECO:0000256" key="7">
    <source>
        <dbReference type="ARBA" id="ARBA00008976"/>
    </source>
</evidence>
<evidence type="ECO:0000256" key="14">
    <source>
        <dbReference type="ARBA" id="ARBA00023134"/>
    </source>
</evidence>
<dbReference type="InterPro" id="IPR000926">
    <property type="entry name" value="RibA"/>
</dbReference>
<proteinExistence type="inferred from homology"/>
<dbReference type="InterPro" id="IPR036144">
    <property type="entry name" value="RibA-like_sf"/>
</dbReference>
<evidence type="ECO:0000256" key="9">
    <source>
        <dbReference type="ARBA" id="ARBA00022723"/>
    </source>
</evidence>
<evidence type="ECO:0000256" key="11">
    <source>
        <dbReference type="ARBA" id="ARBA00022801"/>
    </source>
</evidence>
<evidence type="ECO:0000256" key="6">
    <source>
        <dbReference type="ARBA" id="ARBA00005520"/>
    </source>
</evidence>
<feature type="binding site" evidence="20">
    <location>
        <position position="143"/>
    </location>
    <ligand>
        <name>Mg(2+)</name>
        <dbReference type="ChEBI" id="CHEBI:18420"/>
        <label>2</label>
    </ligand>
</feature>
<comment type="cofactor">
    <cofactor evidence="2">
        <name>Mn(2+)</name>
        <dbReference type="ChEBI" id="CHEBI:29035"/>
    </cofactor>
</comment>
<dbReference type="GO" id="GO:0008270">
    <property type="term" value="F:zinc ion binding"/>
    <property type="evidence" value="ECO:0007669"/>
    <property type="project" value="UniProtKB-UniRule"/>
</dbReference>
<keyword evidence="13 20" id="KW-0460">Magnesium</keyword>
<dbReference type="GO" id="GO:0005525">
    <property type="term" value="F:GTP binding"/>
    <property type="evidence" value="ECO:0007669"/>
    <property type="project" value="UniProtKB-KW"/>
</dbReference>
<feature type="binding site" evidence="20">
    <location>
        <begin position="27"/>
        <end position="28"/>
    </location>
    <ligand>
        <name>D-ribulose 5-phosphate</name>
        <dbReference type="ChEBI" id="CHEBI:58121"/>
    </ligand>
</feature>
<dbReference type="UniPathway" id="UPA00275">
    <property type="reaction ID" value="UER00399"/>
</dbReference>
<evidence type="ECO:0000256" key="13">
    <source>
        <dbReference type="ARBA" id="ARBA00022842"/>
    </source>
</evidence>
<dbReference type="CDD" id="cd00641">
    <property type="entry name" value="GTP_cyclohydro2"/>
    <property type="match status" value="1"/>
</dbReference>
<feature type="site" description="Essential for DHBP synthase activity" evidence="20">
    <location>
        <position position="126"/>
    </location>
</feature>
<feature type="binding site" evidence="20">
    <location>
        <position position="164"/>
    </location>
    <ligand>
        <name>D-ribulose 5-phosphate</name>
        <dbReference type="ChEBI" id="CHEBI:58121"/>
    </ligand>
</feature>
<comment type="pathway">
    <text evidence="4 20">Cofactor biosynthesis; riboflavin biosynthesis; 5-amino-6-(D-ribitylamino)uracil from GTP: step 1/4.</text>
</comment>
<feature type="region of interest" description="DHBP synthase" evidence="20">
    <location>
        <begin position="1"/>
        <end position="201"/>
    </location>
</feature>
<dbReference type="InterPro" id="IPR017945">
    <property type="entry name" value="DHBP_synth_RibB-like_a/b_dom"/>
</dbReference>
<dbReference type="HAMAP" id="MF_01283">
    <property type="entry name" value="RibBA"/>
    <property type="match status" value="1"/>
</dbReference>
<dbReference type="PANTHER" id="PTHR21327:SF18">
    <property type="entry name" value="3,4-DIHYDROXY-2-BUTANONE 4-PHOSPHATE SYNTHASE"/>
    <property type="match status" value="1"/>
</dbReference>
<dbReference type="EC" id="4.1.99.12" evidence="20"/>
<comment type="cofactor">
    <cofactor evidence="20">
        <name>Mg(2+)</name>
        <dbReference type="ChEBI" id="CHEBI:18420"/>
    </cofactor>
    <cofactor evidence="20">
        <name>Mn(2+)</name>
        <dbReference type="ChEBI" id="CHEBI:29035"/>
    </cofactor>
    <text evidence="20">Binds 2 divalent metal cations per subunit. Magnesium or manganese.</text>
</comment>
<feature type="binding site" evidence="20">
    <location>
        <position position="273"/>
    </location>
    <ligand>
        <name>GTP</name>
        <dbReference type="ChEBI" id="CHEBI:37565"/>
    </ligand>
</feature>
<dbReference type="GO" id="GO:0003935">
    <property type="term" value="F:GTP cyclohydrolase II activity"/>
    <property type="evidence" value="ECO:0007669"/>
    <property type="project" value="UniProtKB-UniRule"/>
</dbReference>
<dbReference type="Pfam" id="PF00925">
    <property type="entry name" value="GTP_cyclohydro2"/>
    <property type="match status" value="1"/>
</dbReference>
<feature type="region of interest" description="GTP cyclohydrolase II" evidence="20">
    <location>
        <begin position="202"/>
        <end position="409"/>
    </location>
</feature>
<dbReference type="PIRSF" id="PIRSF001259">
    <property type="entry name" value="RibA"/>
    <property type="match status" value="1"/>
</dbReference>
<dbReference type="FunFam" id="3.90.870.10:FF:000001">
    <property type="entry name" value="Riboflavin biosynthesis protein RibBA"/>
    <property type="match status" value="1"/>
</dbReference>
<dbReference type="HAMAP" id="MF_00179">
    <property type="entry name" value="RibA"/>
    <property type="match status" value="1"/>
</dbReference>
<dbReference type="NCBIfam" id="TIGR00506">
    <property type="entry name" value="ribB"/>
    <property type="match status" value="1"/>
</dbReference>
<dbReference type="NCBIfam" id="NF001591">
    <property type="entry name" value="PRK00393.1"/>
    <property type="match status" value="1"/>
</dbReference>
<feature type="binding site" evidence="20">
    <location>
        <position position="28"/>
    </location>
    <ligand>
        <name>Mg(2+)</name>
        <dbReference type="ChEBI" id="CHEBI:18420"/>
        <label>1</label>
    </ligand>
</feature>
<evidence type="ECO:0000256" key="17">
    <source>
        <dbReference type="ARBA" id="ARBA00023268"/>
    </source>
</evidence>
<comment type="pathway">
    <text evidence="5 20">Cofactor biosynthesis; riboflavin biosynthesis; 2-hydroxy-3-oxobutyl phosphate from D-ribulose 5-phosphate: step 1/1.</text>
</comment>
<keyword evidence="17 20" id="KW-0511">Multifunctional enzyme</keyword>
<keyword evidence="14 20" id="KW-0342">GTP-binding</keyword>
<dbReference type="InterPro" id="IPR016299">
    <property type="entry name" value="Riboflavin_synth_RibBA"/>
</dbReference>
<evidence type="ECO:0000259" key="21">
    <source>
        <dbReference type="Pfam" id="PF00925"/>
    </source>
</evidence>
<keyword evidence="10 20" id="KW-0547">Nucleotide-binding</keyword>
<evidence type="ECO:0000256" key="15">
    <source>
        <dbReference type="ARBA" id="ARBA00023211"/>
    </source>
</evidence>
<comment type="caution">
    <text evidence="22">The sequence shown here is derived from an EMBL/GenBank/DDBJ whole genome shotgun (WGS) entry which is preliminary data.</text>
</comment>
<feature type="domain" description="GTP cyclohydrolase II" evidence="21">
    <location>
        <begin position="210"/>
        <end position="374"/>
    </location>
</feature>
<dbReference type="GO" id="GO:0030145">
    <property type="term" value="F:manganese ion binding"/>
    <property type="evidence" value="ECO:0007669"/>
    <property type="project" value="UniProtKB-UniRule"/>
</dbReference>
<keyword evidence="23" id="KW-1185">Reference proteome</keyword>
<keyword evidence="12 20" id="KW-0862">Zinc</keyword>
<organism evidence="22 23">
    <name type="scientific">Methylomonas koyamae</name>
    <dbReference type="NCBI Taxonomy" id="702114"/>
    <lineage>
        <taxon>Bacteria</taxon>
        <taxon>Pseudomonadati</taxon>
        <taxon>Pseudomonadota</taxon>
        <taxon>Gammaproteobacteria</taxon>
        <taxon>Methylococcales</taxon>
        <taxon>Methylococcaceae</taxon>
        <taxon>Methylomonas</taxon>
    </lineage>
</organism>
<dbReference type="InterPro" id="IPR000422">
    <property type="entry name" value="DHBP_synthase_RibB"/>
</dbReference>
<evidence type="ECO:0000256" key="19">
    <source>
        <dbReference type="ARBA" id="ARBA00049295"/>
    </source>
</evidence>
<dbReference type="Pfam" id="PF00926">
    <property type="entry name" value="DHBP_synthase"/>
    <property type="match status" value="1"/>
</dbReference>
<dbReference type="NCBIfam" id="NF006803">
    <property type="entry name" value="PRK09311.1"/>
    <property type="match status" value="1"/>
</dbReference>
<sequence length="409" mass="44424">MNDNNIEKALNAIHTGQFVVVVDDLDRENEGDLIIAAEAMTPEKMAFMVRHTSGIVCVALTEERAQALQLPPMVARNSDAHHTAFTVSVDLKLGTTTGISANDRSATVKALADPASKPDDFSRPGHVFPLIAKPQGVLQRPGHTEAACDLTRLAGLQPSGVLCELVNDAGSILRGEALIEFARHYDLPLLSIAELIAYRRRSEKLIEWVAQARMPTEAGIFGVHVYRSILDGSEHLALVKGEIAGRENVLVRVHSECLTGDVLGSLRCDCGNQLKMALMQIAQAGAGVLVYLRGHEGRGIGLAHKIQAYGLQDLGRDTLQANLDLGLPADARQYDIGAQILTHLGVNSLLLMSNNPAKFTELMGYPLKIAGRVPLEPRPNPENLRYLRTKTEKMGHLRDIDSLLEVNSV</sequence>
<name>A0A177NIY4_9GAMM</name>
<feature type="binding site" evidence="20">
    <location>
        <position position="32"/>
    </location>
    <ligand>
        <name>D-ribulose 5-phosphate</name>
        <dbReference type="ChEBI" id="CHEBI:58121"/>
    </ligand>
</feature>
<evidence type="ECO:0000313" key="22">
    <source>
        <dbReference type="EMBL" id="OAI17831.1"/>
    </source>
</evidence>
<dbReference type="Proteomes" id="UP000077628">
    <property type="component" value="Unassembled WGS sequence"/>
</dbReference>
<evidence type="ECO:0000256" key="4">
    <source>
        <dbReference type="ARBA" id="ARBA00004853"/>
    </source>
</evidence>
<evidence type="ECO:0000256" key="12">
    <source>
        <dbReference type="ARBA" id="ARBA00022833"/>
    </source>
</evidence>
<feature type="binding site" evidence="20">
    <location>
        <begin position="140"/>
        <end position="144"/>
    </location>
    <ligand>
        <name>D-ribulose 5-phosphate</name>
        <dbReference type="ChEBI" id="CHEBI:58121"/>
    </ligand>
</feature>
<keyword evidence="11 20" id="KW-0378">Hydrolase</keyword>
<dbReference type="PANTHER" id="PTHR21327">
    <property type="entry name" value="GTP CYCLOHYDROLASE II-RELATED"/>
    <property type="match status" value="1"/>
</dbReference>
<evidence type="ECO:0000256" key="5">
    <source>
        <dbReference type="ARBA" id="ARBA00004904"/>
    </source>
</evidence>
<dbReference type="GO" id="GO:0009231">
    <property type="term" value="P:riboflavin biosynthetic process"/>
    <property type="evidence" value="ECO:0007669"/>
    <property type="project" value="UniProtKB-UniRule"/>
</dbReference>
<evidence type="ECO:0000256" key="18">
    <source>
        <dbReference type="ARBA" id="ARBA00043932"/>
    </source>
</evidence>
<dbReference type="SUPFAM" id="SSF55821">
    <property type="entry name" value="YrdC/RibB"/>
    <property type="match status" value="1"/>
</dbReference>
<dbReference type="InterPro" id="IPR032677">
    <property type="entry name" value="GTP_cyclohydro_II"/>
</dbReference>
<comment type="catalytic activity">
    <reaction evidence="1 20">
        <text>D-ribulose 5-phosphate = (2S)-2-hydroxy-3-oxobutyl phosphate + formate + H(+)</text>
        <dbReference type="Rhea" id="RHEA:18457"/>
        <dbReference type="ChEBI" id="CHEBI:15378"/>
        <dbReference type="ChEBI" id="CHEBI:15740"/>
        <dbReference type="ChEBI" id="CHEBI:58121"/>
        <dbReference type="ChEBI" id="CHEBI:58830"/>
        <dbReference type="EC" id="4.1.99.12"/>
    </reaction>
</comment>
<keyword evidence="16 20" id="KW-0456">Lyase</keyword>
<protein>
    <recommendedName>
        <fullName evidence="20">Riboflavin biosynthesis protein RibBA</fullName>
    </recommendedName>
    <domain>
        <recommendedName>
            <fullName evidence="20">3,4-dihydroxy-2-butanone 4-phosphate synthase</fullName>
            <shortName evidence="20">DHBP synthase</shortName>
            <ecNumber evidence="20">4.1.99.12</ecNumber>
        </recommendedName>
    </domain>
    <domain>
        <recommendedName>
            <fullName evidence="20">GTP cyclohydrolase-2</fullName>
            <ecNumber evidence="20">3.5.4.25</ecNumber>
        </recommendedName>
        <alternativeName>
            <fullName evidence="20">GTP cyclohydrolase II</fullName>
        </alternativeName>
    </domain>
</protein>
<comment type="similarity">
    <text evidence="6 20">In the N-terminal section; belongs to the DHBP synthase family.</text>
</comment>
<dbReference type="RefSeq" id="WP_064029156.1">
    <property type="nucleotide sequence ID" value="NZ_LUUK01000175.1"/>
</dbReference>
<dbReference type="STRING" id="702114.A1355_07050"/>
<evidence type="ECO:0000256" key="8">
    <source>
        <dbReference type="ARBA" id="ARBA00022619"/>
    </source>
</evidence>
<dbReference type="FunFam" id="3.40.50.10990:FF:000001">
    <property type="entry name" value="Riboflavin biosynthesis protein RibBA"/>
    <property type="match status" value="1"/>
</dbReference>
<evidence type="ECO:0000313" key="23">
    <source>
        <dbReference type="Proteomes" id="UP000077628"/>
    </source>
</evidence>
<keyword evidence="15 20" id="KW-0464">Manganese</keyword>
<comment type="function">
    <text evidence="18 20">Catalyzes the conversion of GTP to 2,5-diamino-6-ribosylamino-4(3H)-pyrimidinone 5'-phosphate (DARP), formate and pyrophosphate.</text>
</comment>
<dbReference type="EMBL" id="LUUK01000175">
    <property type="protein sequence ID" value="OAI17831.1"/>
    <property type="molecule type" value="Genomic_DNA"/>
</dbReference>
<feature type="binding site" evidence="20">
    <location>
        <position position="268"/>
    </location>
    <ligand>
        <name>Zn(2+)</name>
        <dbReference type="ChEBI" id="CHEBI:29105"/>
        <note>catalytic</note>
    </ligand>
</feature>
<feature type="binding site" evidence="20">
    <location>
        <position position="257"/>
    </location>
    <ligand>
        <name>Zn(2+)</name>
        <dbReference type="ChEBI" id="CHEBI:29105"/>
        <note>catalytic</note>
    </ligand>
</feature>
<gene>
    <name evidence="20" type="primary">ribBA</name>
    <name evidence="22" type="ORF">A1355_07050</name>
</gene>
<dbReference type="NCBIfam" id="TIGR00505">
    <property type="entry name" value="ribA"/>
    <property type="match status" value="1"/>
</dbReference>
<evidence type="ECO:0000256" key="2">
    <source>
        <dbReference type="ARBA" id="ARBA00001936"/>
    </source>
</evidence>
<dbReference type="GO" id="GO:0005829">
    <property type="term" value="C:cytosol"/>
    <property type="evidence" value="ECO:0007669"/>
    <property type="project" value="TreeGrafter"/>
</dbReference>
<feature type="binding site" evidence="20">
    <location>
        <begin position="252"/>
        <end position="256"/>
    </location>
    <ligand>
        <name>GTP</name>
        <dbReference type="ChEBI" id="CHEBI:37565"/>
    </ligand>
</feature>
<comment type="catalytic activity">
    <reaction evidence="19 20">
        <text>GTP + 4 H2O = 2,5-diamino-6-hydroxy-4-(5-phosphoribosylamino)-pyrimidine + formate + 2 phosphate + 3 H(+)</text>
        <dbReference type="Rhea" id="RHEA:23704"/>
        <dbReference type="ChEBI" id="CHEBI:15377"/>
        <dbReference type="ChEBI" id="CHEBI:15378"/>
        <dbReference type="ChEBI" id="CHEBI:15740"/>
        <dbReference type="ChEBI" id="CHEBI:37565"/>
        <dbReference type="ChEBI" id="CHEBI:43474"/>
        <dbReference type="ChEBI" id="CHEBI:58614"/>
        <dbReference type="EC" id="3.5.4.25"/>
    </reaction>
</comment>
<dbReference type="EC" id="3.5.4.25" evidence="20"/>
<feature type="binding site" evidence="20">
    <location>
        <position position="318"/>
    </location>
    <ligand>
        <name>GTP</name>
        <dbReference type="ChEBI" id="CHEBI:37565"/>
    </ligand>
</feature>
<feature type="binding site" evidence="20">
    <location>
        <position position="358"/>
    </location>
    <ligand>
        <name>GTP</name>
        <dbReference type="ChEBI" id="CHEBI:37565"/>
    </ligand>
</feature>
<feature type="site" description="Essential for DHBP synthase activity" evidence="20">
    <location>
        <position position="164"/>
    </location>
</feature>
<feature type="active site" description="Proton acceptor; for GTP cyclohydrolase activity" evidence="20">
    <location>
        <position position="330"/>
    </location>
</feature>
<dbReference type="HAMAP" id="MF_00180">
    <property type="entry name" value="RibB"/>
    <property type="match status" value="1"/>
</dbReference>
<reference evidence="23" key="1">
    <citation type="submission" date="2016-03" db="EMBL/GenBank/DDBJ databases">
        <authorList>
            <person name="Heylen K."/>
            <person name="De Vos P."/>
            <person name="Vekeman B."/>
        </authorList>
    </citation>
    <scope>NUCLEOTIDE SEQUENCE [LARGE SCALE GENOMIC DNA]</scope>
    <source>
        <strain evidence="23">R-45383</strain>
    </source>
</reference>